<protein>
    <submittedName>
        <fullName evidence="1">1-deoxy-D-xylulose-5-phosphate synthase</fullName>
    </submittedName>
</protein>
<evidence type="ECO:0000313" key="2">
    <source>
        <dbReference type="Proteomes" id="UP000235116"/>
    </source>
</evidence>
<sequence length="107" mass="12313">MYIEYKENDGLIGSARIGRVRFSRSGQSLHYAGRTFQTLKGAGFKSNYFDVETGDHYWISGCRKDGRDALYSTTAAIDEDVREEYWLCIRELPQNVSIRSVKVLSKY</sequence>
<dbReference type="EMBL" id="CP022684">
    <property type="protein sequence ID" value="AUM14924.1"/>
    <property type="molecule type" value="Genomic_DNA"/>
</dbReference>
<accession>A0A2K9LVL3</accession>
<dbReference type="AlphaFoldDB" id="A0A2K9LVL3"/>
<reference evidence="2" key="1">
    <citation type="submission" date="2017-08" db="EMBL/GenBank/DDBJ databases">
        <title>Direct submision.</title>
        <authorList>
            <person name="Kim S.-J."/>
            <person name="Rhee S.-K."/>
        </authorList>
    </citation>
    <scope>NUCLEOTIDE SEQUENCE [LARGE SCALE GENOMIC DNA]</scope>
    <source>
        <strain evidence="2">GI5</strain>
    </source>
</reference>
<organism evidence="1 2">
    <name type="scientific">Ketobacter alkanivorans</name>
    <dbReference type="NCBI Taxonomy" id="1917421"/>
    <lineage>
        <taxon>Bacteria</taxon>
        <taxon>Pseudomonadati</taxon>
        <taxon>Pseudomonadota</taxon>
        <taxon>Gammaproteobacteria</taxon>
        <taxon>Pseudomonadales</taxon>
        <taxon>Ketobacteraceae</taxon>
        <taxon>Ketobacter</taxon>
    </lineage>
</organism>
<dbReference type="Proteomes" id="UP000235116">
    <property type="component" value="Chromosome"/>
</dbReference>
<gene>
    <name evidence="1" type="ORF">Kalk_11650</name>
</gene>
<name>A0A2K9LVL3_9GAMM</name>
<proteinExistence type="predicted"/>
<dbReference type="KEGG" id="kak:Kalk_11650"/>
<evidence type="ECO:0000313" key="1">
    <source>
        <dbReference type="EMBL" id="AUM14924.1"/>
    </source>
</evidence>
<keyword evidence="2" id="KW-1185">Reference proteome</keyword>